<dbReference type="EMBL" id="BMAO01006942">
    <property type="protein sequence ID" value="GFR12665.1"/>
    <property type="molecule type" value="Genomic_DNA"/>
</dbReference>
<dbReference type="OrthoDB" id="10366784at2759"/>
<evidence type="ECO:0000313" key="2">
    <source>
        <dbReference type="Proteomes" id="UP000887116"/>
    </source>
</evidence>
<sequence>MESLGPWKLKRAGLRTFFTKTANVLKAELVNLGFSVDLVRDKFTKLQSVYLDIKVVDEKFLNLLAKDGKILESDISNEIENREVYSDDFITM</sequence>
<name>A0A8X6H085_TRICU</name>
<evidence type="ECO:0000313" key="1">
    <source>
        <dbReference type="EMBL" id="GFR12665.1"/>
    </source>
</evidence>
<proteinExistence type="predicted"/>
<accession>A0A8X6H085</accession>
<organism evidence="1 2">
    <name type="scientific">Trichonephila clavata</name>
    <name type="common">Joro spider</name>
    <name type="synonym">Nephila clavata</name>
    <dbReference type="NCBI Taxonomy" id="2740835"/>
    <lineage>
        <taxon>Eukaryota</taxon>
        <taxon>Metazoa</taxon>
        <taxon>Ecdysozoa</taxon>
        <taxon>Arthropoda</taxon>
        <taxon>Chelicerata</taxon>
        <taxon>Arachnida</taxon>
        <taxon>Araneae</taxon>
        <taxon>Araneomorphae</taxon>
        <taxon>Entelegynae</taxon>
        <taxon>Araneoidea</taxon>
        <taxon>Nephilidae</taxon>
        <taxon>Trichonephila</taxon>
    </lineage>
</organism>
<dbReference type="Proteomes" id="UP000887116">
    <property type="component" value="Unassembled WGS sequence"/>
</dbReference>
<comment type="caution">
    <text evidence="1">The sequence shown here is derived from an EMBL/GenBank/DDBJ whole genome shotgun (WGS) entry which is preliminary data.</text>
</comment>
<keyword evidence="2" id="KW-1185">Reference proteome</keyword>
<protein>
    <submittedName>
        <fullName evidence="1">Uncharacterized protein</fullName>
    </submittedName>
</protein>
<dbReference type="AlphaFoldDB" id="A0A8X6H085"/>
<reference evidence="1" key="1">
    <citation type="submission" date="2020-07" db="EMBL/GenBank/DDBJ databases">
        <title>Multicomponent nature underlies the extraordinary mechanical properties of spider dragline silk.</title>
        <authorList>
            <person name="Kono N."/>
            <person name="Nakamura H."/>
            <person name="Mori M."/>
            <person name="Yoshida Y."/>
            <person name="Ohtoshi R."/>
            <person name="Malay A.D."/>
            <person name="Moran D.A.P."/>
            <person name="Tomita M."/>
            <person name="Numata K."/>
            <person name="Arakawa K."/>
        </authorList>
    </citation>
    <scope>NUCLEOTIDE SEQUENCE</scope>
</reference>
<gene>
    <name evidence="1" type="ORF">TNCT_472621</name>
</gene>